<sequence length="206" mass="23061">MSITLYTWGTPNGRKASIMLEELGLSYDTVPINIAKDEQFAPDFLKISPNNKIPALVDSDGPDAKPISVFETGAILIYLAEKHGQLMPTDPAGRSLCLQWLMWQMGGFGPMLGQAHHFRRFAKEKIPYAIDRYTNESRRLYGVLDKRLGEAEYLAGAYSIADIATYPWAARHEWQGIDLSDFPNVLRWYNAIGSRPAVQRGMAVPA</sequence>
<dbReference type="PROSITE" id="PS50404">
    <property type="entry name" value="GST_NTER"/>
    <property type="match status" value="1"/>
</dbReference>
<keyword evidence="5" id="KW-1185">Reference proteome</keyword>
<dbReference type="PROSITE" id="PS50405">
    <property type="entry name" value="GST_CTER"/>
    <property type="match status" value="1"/>
</dbReference>
<dbReference type="InterPro" id="IPR010987">
    <property type="entry name" value="Glutathione-S-Trfase_C-like"/>
</dbReference>
<evidence type="ECO:0000256" key="1">
    <source>
        <dbReference type="RuleBase" id="RU003494"/>
    </source>
</evidence>
<dbReference type="InterPro" id="IPR036282">
    <property type="entry name" value="Glutathione-S-Trfase_C_sf"/>
</dbReference>
<dbReference type="SFLD" id="SFLDS00019">
    <property type="entry name" value="Glutathione_Transferase_(cytos"/>
    <property type="match status" value="1"/>
</dbReference>
<organism evidence="4 5">
    <name type="scientific">Limibacillus halophilus</name>
    <dbReference type="NCBI Taxonomy" id="1579333"/>
    <lineage>
        <taxon>Bacteria</taxon>
        <taxon>Pseudomonadati</taxon>
        <taxon>Pseudomonadota</taxon>
        <taxon>Alphaproteobacteria</taxon>
        <taxon>Rhodospirillales</taxon>
        <taxon>Rhodovibrionaceae</taxon>
        <taxon>Limibacillus</taxon>
    </lineage>
</organism>
<protein>
    <submittedName>
        <fullName evidence="4">GST-like protein</fullName>
        <ecNumber evidence="4">1.8.4.-</ecNumber>
    </submittedName>
</protein>
<comment type="similarity">
    <text evidence="1">Belongs to the GST superfamily.</text>
</comment>
<name>A0A839ST11_9PROT</name>
<gene>
    <name evidence="4" type="ORF">FHR98_000758</name>
</gene>
<dbReference type="CDD" id="cd03048">
    <property type="entry name" value="GST_N_Ure2p_like"/>
    <property type="match status" value="1"/>
</dbReference>
<reference evidence="4 5" key="1">
    <citation type="submission" date="2020-08" db="EMBL/GenBank/DDBJ databases">
        <title>Genomic Encyclopedia of Type Strains, Phase III (KMG-III): the genomes of soil and plant-associated and newly described type strains.</title>
        <authorList>
            <person name="Whitman W."/>
        </authorList>
    </citation>
    <scope>NUCLEOTIDE SEQUENCE [LARGE SCALE GENOMIC DNA]</scope>
    <source>
        <strain evidence="4 5">CECT 8803</strain>
    </source>
</reference>
<comment type="caution">
    <text evidence="4">The sequence shown here is derived from an EMBL/GenBank/DDBJ whole genome shotgun (WGS) entry which is preliminary data.</text>
</comment>
<dbReference type="Gene3D" id="1.20.1050.10">
    <property type="match status" value="1"/>
</dbReference>
<dbReference type="PANTHER" id="PTHR44051">
    <property type="entry name" value="GLUTATHIONE S-TRANSFERASE-RELATED"/>
    <property type="match status" value="1"/>
</dbReference>
<dbReference type="AlphaFoldDB" id="A0A839ST11"/>
<dbReference type="Pfam" id="PF00043">
    <property type="entry name" value="GST_C"/>
    <property type="match status" value="1"/>
</dbReference>
<dbReference type="Pfam" id="PF02798">
    <property type="entry name" value="GST_N"/>
    <property type="match status" value="1"/>
</dbReference>
<dbReference type="SUPFAM" id="SSF47616">
    <property type="entry name" value="GST C-terminal domain-like"/>
    <property type="match status" value="1"/>
</dbReference>
<feature type="domain" description="GST C-terminal" evidence="3">
    <location>
        <begin position="90"/>
        <end position="206"/>
    </location>
</feature>
<dbReference type="InterPro" id="IPR036249">
    <property type="entry name" value="Thioredoxin-like_sf"/>
</dbReference>
<dbReference type="Gene3D" id="3.40.30.10">
    <property type="entry name" value="Glutaredoxin"/>
    <property type="match status" value="1"/>
</dbReference>
<dbReference type="Proteomes" id="UP000581135">
    <property type="component" value="Unassembled WGS sequence"/>
</dbReference>
<dbReference type="SFLD" id="SFLDG01151">
    <property type="entry name" value="Main.2:_Nu-like"/>
    <property type="match status" value="1"/>
</dbReference>
<dbReference type="GO" id="GO:0016491">
    <property type="term" value="F:oxidoreductase activity"/>
    <property type="evidence" value="ECO:0007669"/>
    <property type="project" value="UniProtKB-KW"/>
</dbReference>
<proteinExistence type="inferred from homology"/>
<keyword evidence="4" id="KW-0560">Oxidoreductase</keyword>
<dbReference type="InterPro" id="IPR040079">
    <property type="entry name" value="Glutathione_S-Trfase"/>
</dbReference>
<dbReference type="SUPFAM" id="SSF52833">
    <property type="entry name" value="Thioredoxin-like"/>
    <property type="match status" value="1"/>
</dbReference>
<evidence type="ECO:0000313" key="4">
    <source>
        <dbReference type="EMBL" id="MBB3064486.1"/>
    </source>
</evidence>
<evidence type="ECO:0000313" key="5">
    <source>
        <dbReference type="Proteomes" id="UP000581135"/>
    </source>
</evidence>
<evidence type="ECO:0000259" key="3">
    <source>
        <dbReference type="PROSITE" id="PS50405"/>
    </source>
</evidence>
<feature type="domain" description="GST N-terminal" evidence="2">
    <location>
        <begin position="1"/>
        <end position="87"/>
    </location>
</feature>
<evidence type="ECO:0000259" key="2">
    <source>
        <dbReference type="PROSITE" id="PS50404"/>
    </source>
</evidence>
<dbReference type="PANTHER" id="PTHR44051:SF19">
    <property type="entry name" value="DISULFIDE-BOND OXIDOREDUCTASE YFCG"/>
    <property type="match status" value="1"/>
</dbReference>
<dbReference type="SFLD" id="SFLDG00358">
    <property type="entry name" value="Main_(cytGST)"/>
    <property type="match status" value="1"/>
</dbReference>
<dbReference type="InterPro" id="IPR004045">
    <property type="entry name" value="Glutathione_S-Trfase_N"/>
</dbReference>
<dbReference type="EC" id="1.8.4.-" evidence="4"/>
<dbReference type="InterPro" id="IPR004046">
    <property type="entry name" value="GST_C"/>
</dbReference>
<dbReference type="RefSeq" id="WP_183415311.1">
    <property type="nucleotide sequence ID" value="NZ_JACHXA010000002.1"/>
</dbReference>
<accession>A0A839ST11</accession>
<dbReference type="EMBL" id="JACHXA010000002">
    <property type="protein sequence ID" value="MBB3064486.1"/>
    <property type="molecule type" value="Genomic_DNA"/>
</dbReference>
<dbReference type="CDD" id="cd10291">
    <property type="entry name" value="GST_C_YfcG_like"/>
    <property type="match status" value="1"/>
</dbReference>